<proteinExistence type="predicted"/>
<dbReference type="Proteomes" id="UP001497700">
    <property type="component" value="Unassembled WGS sequence"/>
</dbReference>
<keyword evidence="2" id="KW-1185">Reference proteome</keyword>
<reference evidence="1 2" key="1">
    <citation type="journal article" date="2022" name="New Phytol.">
        <title>Ecological generalism drives hyperdiversity of secondary metabolite gene clusters in xylarialean endophytes.</title>
        <authorList>
            <person name="Franco M.E.E."/>
            <person name="Wisecaver J.H."/>
            <person name="Arnold A.E."/>
            <person name="Ju Y.M."/>
            <person name="Slot J.C."/>
            <person name="Ahrendt S."/>
            <person name="Moore L.P."/>
            <person name="Eastman K.E."/>
            <person name="Scott K."/>
            <person name="Konkel Z."/>
            <person name="Mondo S.J."/>
            <person name="Kuo A."/>
            <person name="Hayes R.D."/>
            <person name="Haridas S."/>
            <person name="Andreopoulos B."/>
            <person name="Riley R."/>
            <person name="LaButti K."/>
            <person name="Pangilinan J."/>
            <person name="Lipzen A."/>
            <person name="Amirebrahimi M."/>
            <person name="Yan J."/>
            <person name="Adam C."/>
            <person name="Keymanesh K."/>
            <person name="Ng V."/>
            <person name="Louie K."/>
            <person name="Northen T."/>
            <person name="Drula E."/>
            <person name="Henrissat B."/>
            <person name="Hsieh H.M."/>
            <person name="Youens-Clark K."/>
            <person name="Lutzoni F."/>
            <person name="Miadlikowska J."/>
            <person name="Eastwood D.C."/>
            <person name="Hamelin R.C."/>
            <person name="Grigoriev I.V."/>
            <person name="U'Ren J.M."/>
        </authorList>
    </citation>
    <scope>NUCLEOTIDE SEQUENCE [LARGE SCALE GENOMIC DNA]</scope>
    <source>
        <strain evidence="1 2">CBS 119005</strain>
    </source>
</reference>
<comment type="caution">
    <text evidence="1">The sequence shown here is derived from an EMBL/GenBank/DDBJ whole genome shotgun (WGS) entry which is preliminary data.</text>
</comment>
<organism evidence="1 2">
    <name type="scientific">Hypoxylon rubiginosum</name>
    <dbReference type="NCBI Taxonomy" id="110542"/>
    <lineage>
        <taxon>Eukaryota</taxon>
        <taxon>Fungi</taxon>
        <taxon>Dikarya</taxon>
        <taxon>Ascomycota</taxon>
        <taxon>Pezizomycotina</taxon>
        <taxon>Sordariomycetes</taxon>
        <taxon>Xylariomycetidae</taxon>
        <taxon>Xylariales</taxon>
        <taxon>Hypoxylaceae</taxon>
        <taxon>Hypoxylon</taxon>
    </lineage>
</organism>
<dbReference type="EMBL" id="MU393454">
    <property type="protein sequence ID" value="KAI4866814.1"/>
    <property type="molecule type" value="Genomic_DNA"/>
</dbReference>
<sequence>MEPYRRSAPPGSTRSWQLAKIALQLLSLVSCAIVLGLSASWTWEDGSGIGILTIPIAVVTAAWTVAELVTVFARRRSSPGRGIHPGAHVGVQLIVFLLMILALFYSSMLWRSVRRSIAPCNDWPRDSSDPDYVYRNSTGVSSEGRYISINTFYCPEDYREKVNSAAYQAAVQTLVAFCALLWAIHFSLFIRACIETQRRNKEPPAPMMYPQPMWPAPYGSSHPYGVPYGGDPQRGPASKEMNYA</sequence>
<evidence type="ECO:0000313" key="1">
    <source>
        <dbReference type="EMBL" id="KAI4866814.1"/>
    </source>
</evidence>
<name>A0ACB9Z4V7_9PEZI</name>
<accession>A0ACB9Z4V7</accession>
<protein>
    <submittedName>
        <fullName evidence="1">Uncharacterized protein</fullName>
    </submittedName>
</protein>
<evidence type="ECO:0000313" key="2">
    <source>
        <dbReference type="Proteomes" id="UP001497700"/>
    </source>
</evidence>
<gene>
    <name evidence="1" type="ORF">F4820DRAFT_237719</name>
</gene>